<feature type="domain" description="UvrD-like helicase ATP-binding" evidence="5">
    <location>
        <begin position="193"/>
        <end position="433"/>
    </location>
</feature>
<dbReference type="GO" id="GO:0005634">
    <property type="term" value="C:nucleus"/>
    <property type="evidence" value="ECO:0007669"/>
    <property type="project" value="TreeGrafter"/>
</dbReference>
<name>A0A7K5L6Y1_VIRAL</name>
<evidence type="ECO:0000256" key="1">
    <source>
        <dbReference type="ARBA" id="ARBA00022741"/>
    </source>
</evidence>
<organism evidence="6 7">
    <name type="scientific">Vireo altiloquus</name>
    <name type="common">Black-whiskered vireo</name>
    <name type="synonym">Muscicapa altiloqua</name>
    <dbReference type="NCBI Taxonomy" id="34956"/>
    <lineage>
        <taxon>Eukaryota</taxon>
        <taxon>Metazoa</taxon>
        <taxon>Chordata</taxon>
        <taxon>Craniata</taxon>
        <taxon>Vertebrata</taxon>
        <taxon>Euteleostomi</taxon>
        <taxon>Archelosauria</taxon>
        <taxon>Archosauria</taxon>
        <taxon>Dinosauria</taxon>
        <taxon>Saurischia</taxon>
        <taxon>Theropoda</taxon>
        <taxon>Coelurosauria</taxon>
        <taxon>Aves</taxon>
        <taxon>Neognathae</taxon>
        <taxon>Neoaves</taxon>
        <taxon>Telluraves</taxon>
        <taxon>Australaves</taxon>
        <taxon>Passeriformes</taxon>
        <taxon>Corvoidea</taxon>
        <taxon>Vireonidae</taxon>
        <taxon>Vireoninae</taxon>
        <taxon>Vireo</taxon>
    </lineage>
</organism>
<accession>A0A7K5L6Y1</accession>
<proteinExistence type="predicted"/>
<keyword evidence="1" id="KW-0547">Nucleotide-binding</keyword>
<keyword evidence="7" id="KW-1185">Reference proteome</keyword>
<comment type="caution">
    <text evidence="6">The sequence shown here is derived from an EMBL/GenBank/DDBJ whole genome shotgun (WGS) entry which is preliminary data.</text>
</comment>
<keyword evidence="4" id="KW-0067">ATP-binding</keyword>
<dbReference type="GO" id="GO:0043138">
    <property type="term" value="F:3'-5' DNA helicase activity"/>
    <property type="evidence" value="ECO:0007669"/>
    <property type="project" value="TreeGrafter"/>
</dbReference>
<dbReference type="InterPro" id="IPR027417">
    <property type="entry name" value="P-loop_NTPase"/>
</dbReference>
<dbReference type="GO" id="GO:0005524">
    <property type="term" value="F:ATP binding"/>
    <property type="evidence" value="ECO:0007669"/>
    <property type="project" value="UniProtKB-KW"/>
</dbReference>
<dbReference type="PANTHER" id="PTHR11070:SF30">
    <property type="entry name" value="F-BOX DNA HELICASE 1"/>
    <property type="match status" value="1"/>
</dbReference>
<dbReference type="SUPFAM" id="SSF52540">
    <property type="entry name" value="P-loop containing nucleoside triphosphate hydrolases"/>
    <property type="match status" value="1"/>
</dbReference>
<evidence type="ECO:0000256" key="3">
    <source>
        <dbReference type="ARBA" id="ARBA00022806"/>
    </source>
</evidence>
<dbReference type="AlphaFoldDB" id="A0A7K5L6Y1"/>
<dbReference type="InterPro" id="IPR014016">
    <property type="entry name" value="UvrD-like_ATP-bd"/>
</dbReference>
<evidence type="ECO:0000256" key="4">
    <source>
        <dbReference type="ARBA" id="ARBA00022840"/>
    </source>
</evidence>
<dbReference type="GO" id="GO:0016787">
    <property type="term" value="F:hydrolase activity"/>
    <property type="evidence" value="ECO:0007669"/>
    <property type="project" value="UniProtKB-KW"/>
</dbReference>
<dbReference type="Pfam" id="PF00580">
    <property type="entry name" value="UvrD-helicase"/>
    <property type="match status" value="1"/>
</dbReference>
<dbReference type="InterPro" id="IPR000212">
    <property type="entry name" value="DNA_helicase_UvrD/REP"/>
</dbReference>
<dbReference type="Proteomes" id="UP000589495">
    <property type="component" value="Unassembled WGS sequence"/>
</dbReference>
<reference evidence="6 7" key="1">
    <citation type="submission" date="2019-09" db="EMBL/GenBank/DDBJ databases">
        <title>Bird 10,000 Genomes (B10K) Project - Family phase.</title>
        <authorList>
            <person name="Zhang G."/>
        </authorList>
    </citation>
    <scope>NUCLEOTIDE SEQUENCE [LARGE SCALE GENOMIC DNA]</scope>
    <source>
        <strain evidence="6">B10K-DU-001-22</strain>
        <tissue evidence="6">Muscle</tissue>
    </source>
</reference>
<dbReference type="GO" id="GO:0031297">
    <property type="term" value="P:replication fork processing"/>
    <property type="evidence" value="ECO:0007669"/>
    <property type="project" value="TreeGrafter"/>
</dbReference>
<evidence type="ECO:0000256" key="2">
    <source>
        <dbReference type="ARBA" id="ARBA00022801"/>
    </source>
</evidence>
<feature type="non-terminal residue" evidence="6">
    <location>
        <position position="450"/>
    </location>
</feature>
<sequence length="450" mass="51120">FIPWKKTYNWYLMNEGKTVRKVVRILNKFSISKEWEGCVLGLVRLVSSTVTGLNVNPSAVFRSLGSHPLFPKAQICVLQKFPDLESKAGAEKVWATLALMVLFSDGVDDIRRLLDCVRSPRSELSVLEVMEMLYCMATMLFAMRSRGIPITNRIHYNISYSLYLLESTPGIVQPLEEGRVASSAWSDVKLSHEQLMILNHRIKPGQTVKIMAFAGTGKTLTLVKYAEKFPELKFLFMSFGKAMAEKGKSLFPSNVKCKTFDSLAFQSIGRRYKDKGKLKFRLSVSSITCLLQNQEGQSVFVRGKIVSQTLKNFFSSSDEEICEAHTPLSFENPQGQVELVSRQEKEISVAEAKKIWHNMKKLDNAADQRYKMTCDGYLKLWQLSKPQLSGYDVIFVDEAQDCTPAMMDILQSQKCGKILVGDIHQQIYTFRGNVDTLFTMPHTHLYHLTQ</sequence>
<evidence type="ECO:0000313" key="6">
    <source>
        <dbReference type="EMBL" id="NWT14012.1"/>
    </source>
</evidence>
<dbReference type="GO" id="GO:0000724">
    <property type="term" value="P:double-strand break repair via homologous recombination"/>
    <property type="evidence" value="ECO:0007669"/>
    <property type="project" value="TreeGrafter"/>
</dbReference>
<dbReference type="PANTHER" id="PTHR11070">
    <property type="entry name" value="UVRD / RECB / PCRA DNA HELICASE FAMILY MEMBER"/>
    <property type="match status" value="1"/>
</dbReference>
<feature type="non-terminal residue" evidence="6">
    <location>
        <position position="1"/>
    </location>
</feature>
<keyword evidence="3 6" id="KW-0347">Helicase</keyword>
<evidence type="ECO:0000313" key="7">
    <source>
        <dbReference type="Proteomes" id="UP000589495"/>
    </source>
</evidence>
<keyword evidence="2" id="KW-0378">Hydrolase</keyword>
<dbReference type="EMBL" id="VZRF01007974">
    <property type="protein sequence ID" value="NWT14012.1"/>
    <property type="molecule type" value="Genomic_DNA"/>
</dbReference>
<gene>
    <name evidence="6" type="primary">Fbh1</name>
    <name evidence="6" type="ORF">VIRALT_R09022</name>
</gene>
<protein>
    <submittedName>
        <fullName evidence="6">FBH1 helicase</fullName>
    </submittedName>
</protein>
<dbReference type="Gene3D" id="3.40.50.300">
    <property type="entry name" value="P-loop containing nucleotide triphosphate hydrolases"/>
    <property type="match status" value="1"/>
</dbReference>
<dbReference type="GO" id="GO:0003677">
    <property type="term" value="F:DNA binding"/>
    <property type="evidence" value="ECO:0007669"/>
    <property type="project" value="InterPro"/>
</dbReference>
<evidence type="ECO:0000259" key="5">
    <source>
        <dbReference type="Pfam" id="PF00580"/>
    </source>
</evidence>